<evidence type="ECO:0000313" key="3">
    <source>
        <dbReference type="Proteomes" id="UP001321760"/>
    </source>
</evidence>
<comment type="caution">
    <text evidence="2">The sequence shown here is derived from an EMBL/GenBank/DDBJ whole genome shotgun (WGS) entry which is preliminary data.</text>
</comment>
<feature type="compositionally biased region" description="Low complexity" evidence="1">
    <location>
        <begin position="494"/>
        <end position="503"/>
    </location>
</feature>
<dbReference type="EMBL" id="MU865921">
    <property type="protein sequence ID" value="KAK4453246.1"/>
    <property type="molecule type" value="Genomic_DNA"/>
</dbReference>
<organism evidence="2 3">
    <name type="scientific">Podospora aff. communis PSN243</name>
    <dbReference type="NCBI Taxonomy" id="3040156"/>
    <lineage>
        <taxon>Eukaryota</taxon>
        <taxon>Fungi</taxon>
        <taxon>Dikarya</taxon>
        <taxon>Ascomycota</taxon>
        <taxon>Pezizomycotina</taxon>
        <taxon>Sordariomycetes</taxon>
        <taxon>Sordariomycetidae</taxon>
        <taxon>Sordariales</taxon>
        <taxon>Podosporaceae</taxon>
        <taxon>Podospora</taxon>
    </lineage>
</organism>
<evidence type="ECO:0000256" key="1">
    <source>
        <dbReference type="SAM" id="MobiDB-lite"/>
    </source>
</evidence>
<gene>
    <name evidence="2" type="ORF">QBC34DRAFT_396716</name>
</gene>
<feature type="compositionally biased region" description="Low complexity" evidence="1">
    <location>
        <begin position="330"/>
        <end position="342"/>
    </location>
</feature>
<feature type="compositionally biased region" description="Basic and acidic residues" evidence="1">
    <location>
        <begin position="287"/>
        <end position="296"/>
    </location>
</feature>
<protein>
    <recommendedName>
        <fullName evidence="4">DNA (cytosine-5)-methyltransferase 1 replication foci domain-containing protein</fullName>
    </recommendedName>
</protein>
<feature type="region of interest" description="Disordered" evidence="1">
    <location>
        <begin position="454"/>
        <end position="563"/>
    </location>
</feature>
<sequence length="679" mass="75178">MGRPRKASTSTVATVDRTTFPWLKETSVLKPTPKDMDEADWPIFILHDAVIYEKDGRTLGNPLMLDKVGPMVVRGRLDRRDDDADEDCHSLLPHLIKPSMKTANIEIPSSIRYSIGYHGFAQFWVSGAAGWYRIIPAPEYEMKYLEVYETITLYYQALEPIHAYQTAPVKKGKKPSPEPTLEDIFYSYAVGAGDGVTRDEVEDRYRKCVPFMVSHFPKEVDVRWEGTLFAKWVHEVYSATKGKHSRSIPPATSQRASSLRRTTLVDDESQNDTSSERRSRSKSAKSRQRDSSHDVDMAGVPSPQVQQLAIRKGKETPVPLPPQYRLSQLATPASSTPARPAPVQATPVQPMSAQAAPAPTTPVDVLLDVLQEIATGRDLMKTMANTVHTQLYLLCRMKPYRVAGEVTAFYAKELLPRLPAKWKDTDFYNHLRLATQQPLVLELTTAEQIPSLCVRRNKAPQRTPRNRPSLAQAQVNSDSEEDVNAGGRARKAGKAAGLRLASSSRKRPASEMDSDGQPLAGRPSGKKAAKISHVTTDDDSSSDRSDSESVIDADDDHDQTAFLVSPPPEAVKVVVTAERVPTMSPTGPNGTWVCDQDGCNHIIRAANEPLGQDLIQTHFRHHEAQAERMTLAVTESRGHLPINHLLDKIQALGKKALELKNGTANGEEAPAPVKRRLLL</sequence>
<dbReference type="Proteomes" id="UP001321760">
    <property type="component" value="Unassembled WGS sequence"/>
</dbReference>
<feature type="region of interest" description="Disordered" evidence="1">
    <location>
        <begin position="329"/>
        <end position="358"/>
    </location>
</feature>
<feature type="compositionally biased region" description="Polar residues" evidence="1">
    <location>
        <begin position="250"/>
        <end position="261"/>
    </location>
</feature>
<accession>A0AAV9H2W5</accession>
<reference evidence="2" key="2">
    <citation type="submission" date="2023-05" db="EMBL/GenBank/DDBJ databases">
        <authorList>
            <consortium name="Lawrence Berkeley National Laboratory"/>
            <person name="Steindorff A."/>
            <person name="Hensen N."/>
            <person name="Bonometti L."/>
            <person name="Westerberg I."/>
            <person name="Brannstrom I.O."/>
            <person name="Guillou S."/>
            <person name="Cros-Aarteil S."/>
            <person name="Calhoun S."/>
            <person name="Haridas S."/>
            <person name="Kuo A."/>
            <person name="Mondo S."/>
            <person name="Pangilinan J."/>
            <person name="Riley R."/>
            <person name="Labutti K."/>
            <person name="Andreopoulos B."/>
            <person name="Lipzen A."/>
            <person name="Chen C."/>
            <person name="Yanf M."/>
            <person name="Daum C."/>
            <person name="Ng V."/>
            <person name="Clum A."/>
            <person name="Ohm R."/>
            <person name="Martin F."/>
            <person name="Silar P."/>
            <person name="Natvig D."/>
            <person name="Lalanne C."/>
            <person name="Gautier V."/>
            <person name="Ament-Velasquez S.L."/>
            <person name="Kruys A."/>
            <person name="Hutchinson M.I."/>
            <person name="Powell A.J."/>
            <person name="Barry K."/>
            <person name="Miller A.N."/>
            <person name="Grigoriev I.V."/>
            <person name="Debuchy R."/>
            <person name="Gladieux P."/>
            <person name="Thoren M.H."/>
            <person name="Johannesson H."/>
        </authorList>
    </citation>
    <scope>NUCLEOTIDE SEQUENCE</scope>
    <source>
        <strain evidence="2">PSN243</strain>
    </source>
</reference>
<dbReference type="AlphaFoldDB" id="A0AAV9H2W5"/>
<evidence type="ECO:0000313" key="2">
    <source>
        <dbReference type="EMBL" id="KAK4453246.1"/>
    </source>
</evidence>
<reference evidence="2" key="1">
    <citation type="journal article" date="2023" name="Mol. Phylogenet. Evol.">
        <title>Genome-scale phylogeny and comparative genomics of the fungal order Sordariales.</title>
        <authorList>
            <person name="Hensen N."/>
            <person name="Bonometti L."/>
            <person name="Westerberg I."/>
            <person name="Brannstrom I.O."/>
            <person name="Guillou S."/>
            <person name="Cros-Aarteil S."/>
            <person name="Calhoun S."/>
            <person name="Haridas S."/>
            <person name="Kuo A."/>
            <person name="Mondo S."/>
            <person name="Pangilinan J."/>
            <person name="Riley R."/>
            <person name="LaButti K."/>
            <person name="Andreopoulos B."/>
            <person name="Lipzen A."/>
            <person name="Chen C."/>
            <person name="Yan M."/>
            <person name="Daum C."/>
            <person name="Ng V."/>
            <person name="Clum A."/>
            <person name="Steindorff A."/>
            <person name="Ohm R.A."/>
            <person name="Martin F."/>
            <person name="Silar P."/>
            <person name="Natvig D.O."/>
            <person name="Lalanne C."/>
            <person name="Gautier V."/>
            <person name="Ament-Velasquez S.L."/>
            <person name="Kruys A."/>
            <person name="Hutchinson M.I."/>
            <person name="Powell A.J."/>
            <person name="Barry K."/>
            <person name="Miller A.N."/>
            <person name="Grigoriev I.V."/>
            <person name="Debuchy R."/>
            <person name="Gladieux P."/>
            <person name="Hiltunen Thoren M."/>
            <person name="Johannesson H."/>
        </authorList>
    </citation>
    <scope>NUCLEOTIDE SEQUENCE</scope>
    <source>
        <strain evidence="2">PSN243</strain>
    </source>
</reference>
<evidence type="ECO:0008006" key="4">
    <source>
        <dbReference type="Google" id="ProtNLM"/>
    </source>
</evidence>
<keyword evidence="3" id="KW-1185">Reference proteome</keyword>
<name>A0AAV9H2W5_9PEZI</name>
<feature type="region of interest" description="Disordered" evidence="1">
    <location>
        <begin position="241"/>
        <end position="307"/>
    </location>
</feature>
<proteinExistence type="predicted"/>